<protein>
    <submittedName>
        <fullName evidence="1">Uncharacterized protein</fullName>
    </submittedName>
</protein>
<organism evidence="1 2">
    <name type="scientific">Paramecium octaurelia</name>
    <dbReference type="NCBI Taxonomy" id="43137"/>
    <lineage>
        <taxon>Eukaryota</taxon>
        <taxon>Sar</taxon>
        <taxon>Alveolata</taxon>
        <taxon>Ciliophora</taxon>
        <taxon>Intramacronucleata</taxon>
        <taxon>Oligohymenophorea</taxon>
        <taxon>Peniculida</taxon>
        <taxon>Parameciidae</taxon>
        <taxon>Paramecium</taxon>
    </lineage>
</organism>
<dbReference type="Proteomes" id="UP000683925">
    <property type="component" value="Unassembled WGS sequence"/>
</dbReference>
<sequence>MTQVISIFKTYKRNWRKKFSYQQKITIQMEFSKYHKALKSISITNSRNHKNPVKVKYEPPQGNMQYVIQQIKRPRNTWKNYLLKIIKKIDLCKLLIQKKIMQKSTKSNTPQAFENSEQHNIKHTHPFIQKGIKRNQIVKNQLINNDLELIQYITNHPKYDPYKDKDCQQQIQQDILDAAGLSSNKKNIIPSRKPAQAFKQCKGINQGLNASLDS</sequence>
<keyword evidence="2" id="KW-1185">Reference proteome</keyword>
<proteinExistence type="predicted"/>
<accession>A0A8S1S072</accession>
<comment type="caution">
    <text evidence="1">The sequence shown here is derived from an EMBL/GenBank/DDBJ whole genome shotgun (WGS) entry which is preliminary data.</text>
</comment>
<reference evidence="1" key="1">
    <citation type="submission" date="2021-01" db="EMBL/GenBank/DDBJ databases">
        <authorList>
            <consortium name="Genoscope - CEA"/>
            <person name="William W."/>
        </authorList>
    </citation>
    <scope>NUCLEOTIDE SEQUENCE</scope>
</reference>
<dbReference type="AlphaFoldDB" id="A0A8S1S072"/>
<dbReference type="EMBL" id="CAJJDP010000004">
    <property type="protein sequence ID" value="CAD8134591.1"/>
    <property type="molecule type" value="Genomic_DNA"/>
</dbReference>
<gene>
    <name evidence="1" type="ORF">POCTA_138.1.T0050509</name>
</gene>
<evidence type="ECO:0000313" key="1">
    <source>
        <dbReference type="EMBL" id="CAD8134591.1"/>
    </source>
</evidence>
<name>A0A8S1S072_PAROT</name>
<evidence type="ECO:0000313" key="2">
    <source>
        <dbReference type="Proteomes" id="UP000683925"/>
    </source>
</evidence>